<evidence type="ECO:0000313" key="2">
    <source>
        <dbReference type="EMBL" id="QDU86036.1"/>
    </source>
</evidence>
<dbReference type="OrthoDB" id="279013at2"/>
<evidence type="ECO:0008006" key="4">
    <source>
        <dbReference type="Google" id="ProtNLM"/>
    </source>
</evidence>
<accession>A0A518D3I7</accession>
<evidence type="ECO:0000256" key="1">
    <source>
        <dbReference type="SAM" id="Phobius"/>
    </source>
</evidence>
<dbReference type="EMBL" id="CP036290">
    <property type="protein sequence ID" value="QDU86036.1"/>
    <property type="molecule type" value="Genomic_DNA"/>
</dbReference>
<dbReference type="AlphaFoldDB" id="A0A518D3I7"/>
<keyword evidence="1" id="KW-1133">Transmembrane helix</keyword>
<organism evidence="2 3">
    <name type="scientific">Rohdeia mirabilis</name>
    <dbReference type="NCBI Taxonomy" id="2528008"/>
    <lineage>
        <taxon>Bacteria</taxon>
        <taxon>Pseudomonadati</taxon>
        <taxon>Planctomycetota</taxon>
        <taxon>Planctomycetia</taxon>
        <taxon>Planctomycetia incertae sedis</taxon>
        <taxon>Rohdeia</taxon>
    </lineage>
</organism>
<protein>
    <recommendedName>
        <fullName evidence="4">DUF3299 domain-containing protein</fullName>
    </recommendedName>
</protein>
<keyword evidence="1" id="KW-0472">Membrane</keyword>
<dbReference type="RefSeq" id="WP_145190535.1">
    <property type="nucleotide sequence ID" value="NZ_CP036290.1"/>
</dbReference>
<name>A0A518D3I7_9BACT</name>
<feature type="transmembrane region" description="Helical" evidence="1">
    <location>
        <begin position="22"/>
        <end position="42"/>
    </location>
</feature>
<dbReference type="Gene3D" id="2.40.50.870">
    <property type="entry name" value="Protein of unknown function (DUF3299)"/>
    <property type="match status" value="1"/>
</dbReference>
<evidence type="ECO:0000313" key="3">
    <source>
        <dbReference type="Proteomes" id="UP000319342"/>
    </source>
</evidence>
<reference evidence="2 3" key="1">
    <citation type="submission" date="2019-02" db="EMBL/GenBank/DDBJ databases">
        <title>Deep-cultivation of Planctomycetes and their phenomic and genomic characterization uncovers novel biology.</title>
        <authorList>
            <person name="Wiegand S."/>
            <person name="Jogler M."/>
            <person name="Boedeker C."/>
            <person name="Pinto D."/>
            <person name="Vollmers J."/>
            <person name="Rivas-Marin E."/>
            <person name="Kohn T."/>
            <person name="Peeters S.H."/>
            <person name="Heuer A."/>
            <person name="Rast P."/>
            <person name="Oberbeckmann S."/>
            <person name="Bunk B."/>
            <person name="Jeske O."/>
            <person name="Meyerdierks A."/>
            <person name="Storesund J.E."/>
            <person name="Kallscheuer N."/>
            <person name="Luecker S."/>
            <person name="Lage O.M."/>
            <person name="Pohl T."/>
            <person name="Merkel B.J."/>
            <person name="Hornburger P."/>
            <person name="Mueller R.-W."/>
            <person name="Bruemmer F."/>
            <person name="Labrenz M."/>
            <person name="Spormann A.M."/>
            <person name="Op den Camp H."/>
            <person name="Overmann J."/>
            <person name="Amann R."/>
            <person name="Jetten M.S.M."/>
            <person name="Mascher T."/>
            <person name="Medema M.H."/>
            <person name="Devos D.P."/>
            <person name="Kaster A.-K."/>
            <person name="Ovreas L."/>
            <person name="Rohde M."/>
            <person name="Galperin M.Y."/>
            <person name="Jogler C."/>
        </authorList>
    </citation>
    <scope>NUCLEOTIDE SEQUENCE [LARGE SCALE GENOMIC DNA]</scope>
    <source>
        <strain evidence="2 3">Pla163</strain>
    </source>
</reference>
<proteinExistence type="predicted"/>
<sequence length="249" mass="26203">MTTDIPIPTDGGGGGGDAVRPVLLVTSILALTLVLGAGYASIQAASINTAERLEAPAVPVRGAPLMQQPGAEGTADVAAAGAAGGSTTPNGLVTHGRVQEAGTAFGLPELPEGVIGIDYETLALPDYEQKSSQDGSVRPNEEIFPPEILALEGKQVALMGFMVPDVFDDENRKLVSFIVSPFPPGCHFGTLPRADEWIECDATPIGGASFLAYRVVRVVGTLELGEEYDRWGFLMSLYRIKVDHIDVQK</sequence>
<keyword evidence="1" id="KW-0812">Transmembrane</keyword>
<dbReference type="Proteomes" id="UP000319342">
    <property type="component" value="Chromosome"/>
</dbReference>
<gene>
    <name evidence="2" type="ORF">Pla163_31850</name>
</gene>
<keyword evidence="3" id="KW-1185">Reference proteome</keyword>